<evidence type="ECO:0000256" key="1">
    <source>
        <dbReference type="SAM" id="Phobius"/>
    </source>
</evidence>
<protein>
    <submittedName>
        <fullName evidence="2">LMF1</fullName>
    </submittedName>
</protein>
<evidence type="ECO:0000313" key="2">
    <source>
        <dbReference type="EMBL" id="CAG2245057.1"/>
    </source>
</evidence>
<dbReference type="GO" id="GO:0051604">
    <property type="term" value="P:protein maturation"/>
    <property type="evidence" value="ECO:0007669"/>
    <property type="project" value="InterPro"/>
</dbReference>
<gene>
    <name evidence="2" type="ORF">MEDL_57117</name>
</gene>
<dbReference type="PANTHER" id="PTHR14463">
    <property type="entry name" value="LIPASE MATURATION FACTOR"/>
    <property type="match status" value="1"/>
</dbReference>
<dbReference type="OrthoDB" id="6141757at2759"/>
<dbReference type="Proteomes" id="UP000683360">
    <property type="component" value="Unassembled WGS sequence"/>
</dbReference>
<organism evidence="2 3">
    <name type="scientific">Mytilus edulis</name>
    <name type="common">Blue mussel</name>
    <dbReference type="NCBI Taxonomy" id="6550"/>
    <lineage>
        <taxon>Eukaryota</taxon>
        <taxon>Metazoa</taxon>
        <taxon>Spiralia</taxon>
        <taxon>Lophotrochozoa</taxon>
        <taxon>Mollusca</taxon>
        <taxon>Bivalvia</taxon>
        <taxon>Autobranchia</taxon>
        <taxon>Pteriomorphia</taxon>
        <taxon>Mytilida</taxon>
        <taxon>Mytiloidea</taxon>
        <taxon>Mytilidae</taxon>
        <taxon>Mytilinae</taxon>
        <taxon>Mytilus</taxon>
    </lineage>
</organism>
<sequence>MEKLQKPSENIRQRFTKQHLTTSENEVKETKNNTNDSDNRKIMTKNSFGYVVAFLVALHQNKELIGNKGLLPANNFLNKVKNSTGGINLDTYTWIPSLVWMIDFDTDLDWFLDIVAYVGLVLSSIVILNGGANWLIMVTLWILYHSIVNIGSTW</sequence>
<keyword evidence="3" id="KW-1185">Reference proteome</keyword>
<keyword evidence="1" id="KW-1133">Transmembrane helix</keyword>
<name>A0A8S3UI94_MYTED</name>
<evidence type="ECO:0000313" key="3">
    <source>
        <dbReference type="Proteomes" id="UP000683360"/>
    </source>
</evidence>
<dbReference type="PANTHER" id="PTHR14463:SF10">
    <property type="entry name" value="LIPASE MATURATION FACTOR 1"/>
    <property type="match status" value="1"/>
</dbReference>
<keyword evidence="1" id="KW-0812">Transmembrane</keyword>
<keyword evidence="1" id="KW-0472">Membrane</keyword>
<feature type="transmembrane region" description="Helical" evidence="1">
    <location>
        <begin position="110"/>
        <end position="128"/>
    </location>
</feature>
<dbReference type="GO" id="GO:0005789">
    <property type="term" value="C:endoplasmic reticulum membrane"/>
    <property type="evidence" value="ECO:0007669"/>
    <property type="project" value="TreeGrafter"/>
</dbReference>
<dbReference type="InterPro" id="IPR009613">
    <property type="entry name" value="LMF"/>
</dbReference>
<accession>A0A8S3UI94</accession>
<dbReference type="EMBL" id="CAJPWZ010002758">
    <property type="protein sequence ID" value="CAG2245057.1"/>
    <property type="molecule type" value="Genomic_DNA"/>
</dbReference>
<reference evidence="2" key="1">
    <citation type="submission" date="2021-03" db="EMBL/GenBank/DDBJ databases">
        <authorList>
            <person name="Bekaert M."/>
        </authorList>
    </citation>
    <scope>NUCLEOTIDE SEQUENCE</scope>
</reference>
<dbReference type="AlphaFoldDB" id="A0A8S3UI94"/>
<proteinExistence type="predicted"/>
<comment type="caution">
    <text evidence="2">The sequence shown here is derived from an EMBL/GenBank/DDBJ whole genome shotgun (WGS) entry which is preliminary data.</text>
</comment>